<name>A0A151Z8L0_TIELA</name>
<dbReference type="Proteomes" id="UP000076078">
    <property type="component" value="Unassembled WGS sequence"/>
</dbReference>
<dbReference type="InParanoid" id="A0A151Z8L0"/>
<accession>A0A151Z8L0</accession>
<proteinExistence type="predicted"/>
<dbReference type="EMBL" id="LODT01000037">
    <property type="protein sequence ID" value="KYQ90275.1"/>
    <property type="molecule type" value="Genomic_DNA"/>
</dbReference>
<dbReference type="AlphaFoldDB" id="A0A151Z8L0"/>
<gene>
    <name evidence="1" type="ORF">DLAC_08878</name>
</gene>
<sequence length="601" mass="70350">MILPIIILKQIVKQYFNYITNDNQIYNNEAIHYNLIKFHLVSKEFQEKVLSLIDMPRFHYILDGKKLHNDKIDQLIERGNYRKYVQIHAFSLKILLQTNEINRHVRALKFSIGRLPMIPLMWNLERLVFTALNATEFRSFINRVSDLRLLANLEHFEIQLNIMFKYKELCYLLEMLPTTIHTFKLMAINSGIYPSENDYDFTQNPIQNIRYLIIQTSKDFLGVSWFQRCFNSLKSLDIKMNIASNQTISNSKGIDILFDSIQISKELKYLSLDINNSIIPNTLLCKFINNNKELKILKVTCQYYNDGYDSIINNNLEQLSIINSNNSLKSENFEIMPFCQWVEKSIISNLTIQYPTKENISILQKHFNHLQEIQLYNCNDFYDYLVQIFSSATHSISSLILTGLGVRIESFQRWKSIFSLLLSLSNNNNNNNNNRVRLNKLKITGYGLEILKISEFLRSGSSSTSQQQGMLTLDHFYIQLPSYESYYYFFDSFLPEYNNINSLTLDVDENYSFNLGSLLTSGAILSSNIKHFTLVGKSRYSISQRDILNITKQIEKTEIISLIGCISQLYPSDQLHQPDFNSLIYQLIKKCIIFDCKYTFQ</sequence>
<comment type="caution">
    <text evidence="1">The sequence shown here is derived from an EMBL/GenBank/DDBJ whole genome shotgun (WGS) entry which is preliminary data.</text>
</comment>
<protein>
    <submittedName>
        <fullName evidence="1">Uncharacterized protein</fullName>
    </submittedName>
</protein>
<evidence type="ECO:0000313" key="2">
    <source>
        <dbReference type="Proteomes" id="UP000076078"/>
    </source>
</evidence>
<reference evidence="1 2" key="1">
    <citation type="submission" date="2015-12" db="EMBL/GenBank/DDBJ databases">
        <title>Dictyostelia acquired genes for synthesis and detection of signals that induce cell-type specialization by lateral gene transfer from prokaryotes.</title>
        <authorList>
            <person name="Gloeckner G."/>
            <person name="Schaap P."/>
        </authorList>
    </citation>
    <scope>NUCLEOTIDE SEQUENCE [LARGE SCALE GENOMIC DNA]</scope>
    <source>
        <strain evidence="1 2">TK</strain>
    </source>
</reference>
<evidence type="ECO:0000313" key="1">
    <source>
        <dbReference type="EMBL" id="KYQ90275.1"/>
    </source>
</evidence>
<organism evidence="1 2">
    <name type="scientific">Tieghemostelium lacteum</name>
    <name type="common">Slime mold</name>
    <name type="synonym">Dictyostelium lacteum</name>
    <dbReference type="NCBI Taxonomy" id="361077"/>
    <lineage>
        <taxon>Eukaryota</taxon>
        <taxon>Amoebozoa</taxon>
        <taxon>Evosea</taxon>
        <taxon>Eumycetozoa</taxon>
        <taxon>Dictyostelia</taxon>
        <taxon>Dictyosteliales</taxon>
        <taxon>Raperosteliaceae</taxon>
        <taxon>Tieghemostelium</taxon>
    </lineage>
</organism>
<keyword evidence="2" id="KW-1185">Reference proteome</keyword>